<dbReference type="PANTHER" id="PTHR30203:SF32">
    <property type="entry name" value="CATION EFFLUX SYSTEM PROTEIN CUSC"/>
    <property type="match status" value="1"/>
</dbReference>
<dbReference type="InterPro" id="IPR003423">
    <property type="entry name" value="OMP_efflux"/>
</dbReference>
<dbReference type="Gene3D" id="1.20.1600.10">
    <property type="entry name" value="Outer membrane efflux proteins (OEP)"/>
    <property type="match status" value="1"/>
</dbReference>
<feature type="chain" id="PRO_5001431496" evidence="2">
    <location>
        <begin position="22"/>
        <end position="471"/>
    </location>
</feature>
<dbReference type="GO" id="GO:0005886">
    <property type="term" value="C:plasma membrane"/>
    <property type="evidence" value="ECO:0007669"/>
    <property type="project" value="UniProtKB-SubCell"/>
</dbReference>
<proteinExistence type="inferred from homology"/>
<dbReference type="InterPro" id="IPR010131">
    <property type="entry name" value="MdtP/NodT-like"/>
</dbReference>
<dbReference type="STRING" id="1458275.AZ34_11260"/>
<dbReference type="PROSITE" id="PS51257">
    <property type="entry name" value="PROKAR_LIPOPROTEIN"/>
    <property type="match status" value="1"/>
</dbReference>
<dbReference type="OrthoDB" id="9770517at2"/>
<comment type="subcellular location">
    <subcellularLocation>
        <location evidence="2">Cell membrane</location>
        <topology evidence="2">Lipid-anchor</topology>
    </subcellularLocation>
</comment>
<reference evidence="3 4" key="1">
    <citation type="submission" date="2014-02" db="EMBL/GenBank/DDBJ databases">
        <title>Draft Genome of Hylemonella gracilis isolated from the Niagara River.</title>
        <authorList>
            <person name="Pawlowski D.R."/>
            <person name="Koudelka G.B."/>
        </authorList>
    </citation>
    <scope>NUCLEOTIDE SEQUENCE [LARGE SCALE GENOMIC DNA]</scope>
    <source>
        <strain evidence="3 4">Niagara R</strain>
    </source>
</reference>
<evidence type="ECO:0000256" key="2">
    <source>
        <dbReference type="RuleBase" id="RU362097"/>
    </source>
</evidence>
<comment type="similarity">
    <text evidence="1 2">Belongs to the outer membrane factor (OMF) (TC 1.B.17) family.</text>
</comment>
<evidence type="ECO:0000313" key="3">
    <source>
        <dbReference type="EMBL" id="EYC51597.1"/>
    </source>
</evidence>
<dbReference type="EMBL" id="JEMG01000001">
    <property type="protein sequence ID" value="EYC51597.1"/>
    <property type="molecule type" value="Genomic_DNA"/>
</dbReference>
<sequence>MLRSLSLVAGAALLSACSVMAPRYERPALAVPDLWPAEIQVDARTVAAKPVAWESFFPDERLRALIQLALANNRDMRIATARVLEAQALYGIQRADRLPSVNVGGSVARSRTPGDLSGTGSAVIGQRADVNVAIPSFELDFWGRVASLSDAAKASYLATEQAERSFRLSLIANVADGYLALAEASERLQLAQATLKTRAQTRELVDQRRKGGLAGDLDYLQADAAYEGARAEVAALTRQQSAARNYLSTLVGTQAEDLPPGRALAEQGIALNQQAELPSQVLLRRPDVRAAEHRLLAANANIGAARAAFFPRIGFTGSTGFASSEIDGLFNSGSGAWSFTPSISLPIFQGGRNQANLDLATVRKDIAVAEYEKTLQQAFREVADQLVARDQLAAQLQAVEAQERSQQRATVIAEARYAQGVGSFLEVLDAQRQLFAVQQSLIQVRRNMWSAAAQLYKALGGGDEVDAGKQG</sequence>
<keyword evidence="2" id="KW-0472">Membrane</keyword>
<gene>
    <name evidence="3" type="ORF">AZ34_11260</name>
</gene>
<protein>
    <submittedName>
        <fullName evidence="3">RND transporter</fullName>
    </submittedName>
</protein>
<keyword evidence="2" id="KW-0732">Signal</keyword>
<keyword evidence="2" id="KW-0449">Lipoprotein</keyword>
<feature type="signal peptide" evidence="2">
    <location>
        <begin position="1"/>
        <end position="21"/>
    </location>
</feature>
<organism evidence="3 4">
    <name type="scientific">Hylemonella gracilis str. Niagara R</name>
    <dbReference type="NCBI Taxonomy" id="1458275"/>
    <lineage>
        <taxon>Bacteria</taxon>
        <taxon>Pseudomonadati</taxon>
        <taxon>Pseudomonadota</taxon>
        <taxon>Betaproteobacteria</taxon>
        <taxon>Burkholderiales</taxon>
        <taxon>Comamonadaceae</taxon>
        <taxon>Hylemonella</taxon>
    </lineage>
</organism>
<dbReference type="eggNOG" id="COG1538">
    <property type="taxonomic scope" value="Bacteria"/>
</dbReference>
<name>A0A016XJ84_9BURK</name>
<keyword evidence="2" id="KW-1134">Transmembrane beta strand</keyword>
<accession>A0A016XJ84</accession>
<dbReference type="PANTHER" id="PTHR30203">
    <property type="entry name" value="OUTER MEMBRANE CATION EFFLUX PROTEIN"/>
    <property type="match status" value="1"/>
</dbReference>
<dbReference type="NCBIfam" id="TIGR01845">
    <property type="entry name" value="outer_NodT"/>
    <property type="match status" value="1"/>
</dbReference>
<dbReference type="Proteomes" id="UP000023268">
    <property type="component" value="Unassembled WGS sequence"/>
</dbReference>
<comment type="caution">
    <text evidence="3">The sequence shown here is derived from an EMBL/GenBank/DDBJ whole genome shotgun (WGS) entry which is preliminary data.</text>
</comment>
<keyword evidence="2" id="KW-0564">Palmitate</keyword>
<evidence type="ECO:0000313" key="4">
    <source>
        <dbReference type="Proteomes" id="UP000023268"/>
    </source>
</evidence>
<dbReference type="GO" id="GO:0015562">
    <property type="term" value="F:efflux transmembrane transporter activity"/>
    <property type="evidence" value="ECO:0007669"/>
    <property type="project" value="InterPro"/>
</dbReference>
<dbReference type="Gene3D" id="2.20.200.10">
    <property type="entry name" value="Outer membrane efflux proteins (OEP)"/>
    <property type="match status" value="1"/>
</dbReference>
<keyword evidence="2" id="KW-0812">Transmembrane</keyword>
<dbReference type="SUPFAM" id="SSF56954">
    <property type="entry name" value="Outer membrane efflux proteins (OEP)"/>
    <property type="match status" value="1"/>
</dbReference>
<evidence type="ECO:0000256" key="1">
    <source>
        <dbReference type="ARBA" id="ARBA00007613"/>
    </source>
</evidence>
<dbReference type="Pfam" id="PF02321">
    <property type="entry name" value="OEP"/>
    <property type="match status" value="2"/>
</dbReference>
<dbReference type="AlphaFoldDB" id="A0A016XJ84"/>